<dbReference type="InterPro" id="IPR050918">
    <property type="entry name" value="CNF-like_PLA2_Inhibitor"/>
</dbReference>
<dbReference type="Proteomes" id="UP001176940">
    <property type="component" value="Unassembled WGS sequence"/>
</dbReference>
<dbReference type="Pfam" id="PF00021">
    <property type="entry name" value="UPAR_LY6"/>
    <property type="match status" value="2"/>
</dbReference>
<dbReference type="Gene3D" id="2.10.60.10">
    <property type="entry name" value="CD59"/>
    <property type="match status" value="2"/>
</dbReference>
<keyword evidence="3" id="KW-0732">Signal</keyword>
<feature type="chain" id="PRO_5046377611" description="UPAR/Ly6 domain-containing protein" evidence="3">
    <location>
        <begin position="31"/>
        <end position="231"/>
    </location>
</feature>
<evidence type="ECO:0000313" key="6">
    <source>
        <dbReference type="Proteomes" id="UP001176940"/>
    </source>
</evidence>
<evidence type="ECO:0000256" key="1">
    <source>
        <dbReference type="ARBA" id="ARBA00004613"/>
    </source>
</evidence>
<name>A0ABN9LP44_9NEOB</name>
<sequence>MEGSTMIFILAISSALLTADVIFLSRSGSALECEVCYAINTNSCSGHHELCKSPQSRCMVTLTETTLKDDRGEIKSAVLEKSCGSIYNCSHPATLTTKEFHVRVTTTCCAENFCNNVTINWKPPNSTNNGMTCPSCFSKSSQTCDVKTQVNCIGDENHCVQYSASREQGSTIRVAGCASESMEKSRGAAAFRGCSVSVHRMENRNNVKPLRQNALLPPFLAMLIILSIYSH</sequence>
<dbReference type="SUPFAM" id="SSF57302">
    <property type="entry name" value="Snake toxin-like"/>
    <property type="match status" value="2"/>
</dbReference>
<dbReference type="PANTHER" id="PTHR20914:SF30">
    <property type="entry name" value="LY6_PLAUR DOMAIN CONTAINING 9"/>
    <property type="match status" value="1"/>
</dbReference>
<dbReference type="InterPro" id="IPR016054">
    <property type="entry name" value="LY6_UPA_recep-like"/>
</dbReference>
<protein>
    <recommendedName>
        <fullName evidence="4">UPAR/Ly6 domain-containing protein</fullName>
    </recommendedName>
</protein>
<comment type="subcellular location">
    <subcellularLocation>
        <location evidence="1">Secreted</location>
    </subcellularLocation>
</comment>
<comment type="caution">
    <text evidence="5">The sequence shown here is derived from an EMBL/GenBank/DDBJ whole genome shotgun (WGS) entry which is preliminary data.</text>
</comment>
<dbReference type="InterPro" id="IPR045860">
    <property type="entry name" value="Snake_toxin-like_sf"/>
</dbReference>
<evidence type="ECO:0000256" key="3">
    <source>
        <dbReference type="SAM" id="SignalP"/>
    </source>
</evidence>
<gene>
    <name evidence="5" type="ORF">RIMI_LOCUS11513285</name>
</gene>
<dbReference type="EMBL" id="CAUEEQ010026162">
    <property type="protein sequence ID" value="CAJ0946887.1"/>
    <property type="molecule type" value="Genomic_DNA"/>
</dbReference>
<evidence type="ECO:0000313" key="5">
    <source>
        <dbReference type="EMBL" id="CAJ0946887.1"/>
    </source>
</evidence>
<feature type="domain" description="UPAR/Ly6" evidence="4">
    <location>
        <begin position="31"/>
        <end position="126"/>
    </location>
</feature>
<dbReference type="SMART" id="SM00134">
    <property type="entry name" value="LU"/>
    <property type="match status" value="1"/>
</dbReference>
<feature type="signal peptide" evidence="3">
    <location>
        <begin position="1"/>
        <end position="30"/>
    </location>
</feature>
<dbReference type="PANTHER" id="PTHR20914">
    <property type="entry name" value="LY6/PLAUR DOMAIN-CONTAINING PROTEIN 8"/>
    <property type="match status" value="1"/>
</dbReference>
<dbReference type="CDD" id="cd23572">
    <property type="entry name" value="TFP_LU_ECD_PINLYP_rpt2"/>
    <property type="match status" value="1"/>
</dbReference>
<organism evidence="5 6">
    <name type="scientific">Ranitomeya imitator</name>
    <name type="common">mimic poison frog</name>
    <dbReference type="NCBI Taxonomy" id="111125"/>
    <lineage>
        <taxon>Eukaryota</taxon>
        <taxon>Metazoa</taxon>
        <taxon>Chordata</taxon>
        <taxon>Craniata</taxon>
        <taxon>Vertebrata</taxon>
        <taxon>Euteleostomi</taxon>
        <taxon>Amphibia</taxon>
        <taxon>Batrachia</taxon>
        <taxon>Anura</taxon>
        <taxon>Neobatrachia</taxon>
        <taxon>Hyloidea</taxon>
        <taxon>Dendrobatidae</taxon>
        <taxon>Dendrobatinae</taxon>
        <taxon>Ranitomeya</taxon>
    </lineage>
</organism>
<keyword evidence="2" id="KW-0964">Secreted</keyword>
<evidence type="ECO:0000259" key="4">
    <source>
        <dbReference type="SMART" id="SM00134"/>
    </source>
</evidence>
<proteinExistence type="predicted"/>
<evidence type="ECO:0000256" key="2">
    <source>
        <dbReference type="ARBA" id="ARBA00022525"/>
    </source>
</evidence>
<accession>A0ABN9LP44</accession>
<reference evidence="5" key="1">
    <citation type="submission" date="2023-07" db="EMBL/GenBank/DDBJ databases">
        <authorList>
            <person name="Stuckert A."/>
        </authorList>
    </citation>
    <scope>NUCLEOTIDE SEQUENCE</scope>
</reference>
<keyword evidence="6" id="KW-1185">Reference proteome</keyword>